<dbReference type="Proteomes" id="UP001430804">
    <property type="component" value="Unassembled WGS sequence"/>
</dbReference>
<gene>
    <name evidence="6" type="primary">holA</name>
    <name evidence="6" type="ORF">KY465_17840</name>
</gene>
<dbReference type="InterPro" id="IPR010372">
    <property type="entry name" value="DNA_pol3_delta_N"/>
</dbReference>
<sequence length="349" mass="37984">MVEIKAHEFASFARRAANPYPVALVFGPDRGLVSERAAQLAARTGIDLKDDFAVVRLEASEISADPARLLDEMQAISLFGGDRLVWLKNAGNDRSIVDAFNALAQSDLGTTKLIAEAGDLKKTGGLRKAVAAARNMVAIPCYSDDAAAVQALIDEELGAAGLSVSGEARQRLTTLLGGDRLASRKELQKLALYCHGTEMVSDDDVFAAMGDVAALSVDDAVDAVLAGEIGRLDMALDRIEKSKIAVFLALRGTIQQLTLMDLMRGEMETEGRPLSAVMSSRGRAVHFKRKPIFERALRNWTSHSLRSELVRLNRAVYETRSKPAIEFSLARNALMRTCLISRKLNSRRN</sequence>
<evidence type="ECO:0000256" key="1">
    <source>
        <dbReference type="ARBA" id="ARBA00022679"/>
    </source>
</evidence>
<dbReference type="EMBL" id="JAHWQX010000005">
    <property type="protein sequence ID" value="MBW3099146.1"/>
    <property type="molecule type" value="Genomic_DNA"/>
</dbReference>
<dbReference type="EC" id="2.7.7.7" evidence="6"/>
<keyword evidence="1 6" id="KW-0808">Transferase</keyword>
<dbReference type="PANTHER" id="PTHR34388">
    <property type="entry name" value="DNA POLYMERASE III SUBUNIT DELTA"/>
    <property type="match status" value="1"/>
</dbReference>
<keyword evidence="2 6" id="KW-0548">Nucleotidyltransferase</keyword>
<evidence type="ECO:0000256" key="4">
    <source>
        <dbReference type="ARBA" id="ARBA00022932"/>
    </source>
</evidence>
<dbReference type="NCBIfam" id="TIGR01128">
    <property type="entry name" value="holA"/>
    <property type="match status" value="1"/>
</dbReference>
<evidence type="ECO:0000256" key="2">
    <source>
        <dbReference type="ARBA" id="ARBA00022695"/>
    </source>
</evidence>
<comment type="caution">
    <text evidence="6">The sequence shown here is derived from an EMBL/GenBank/DDBJ whole genome shotgun (WGS) entry which is preliminary data.</text>
</comment>
<feature type="domain" description="DNA polymerase III delta N-terminal" evidence="5">
    <location>
        <begin position="24"/>
        <end position="104"/>
    </location>
</feature>
<keyword evidence="4" id="KW-0239">DNA-directed DNA polymerase</keyword>
<keyword evidence="3" id="KW-0235">DNA replication</keyword>
<accession>A0ABS6WT59</accession>
<dbReference type="RefSeq" id="WP_219203471.1">
    <property type="nucleotide sequence ID" value="NZ_JAHWQX010000005.1"/>
</dbReference>
<dbReference type="GO" id="GO:0003887">
    <property type="term" value="F:DNA-directed DNA polymerase activity"/>
    <property type="evidence" value="ECO:0007669"/>
    <property type="project" value="UniProtKB-EC"/>
</dbReference>
<organism evidence="6 7">
    <name type="scientific">Pseudohoeflea coraliihabitans</name>
    <dbReference type="NCBI Taxonomy" id="2860393"/>
    <lineage>
        <taxon>Bacteria</taxon>
        <taxon>Pseudomonadati</taxon>
        <taxon>Pseudomonadota</taxon>
        <taxon>Alphaproteobacteria</taxon>
        <taxon>Hyphomicrobiales</taxon>
        <taxon>Rhizobiaceae</taxon>
        <taxon>Pseudohoeflea</taxon>
    </lineage>
</organism>
<evidence type="ECO:0000313" key="7">
    <source>
        <dbReference type="Proteomes" id="UP001430804"/>
    </source>
</evidence>
<dbReference type="PANTHER" id="PTHR34388:SF1">
    <property type="entry name" value="DNA POLYMERASE III SUBUNIT DELTA"/>
    <property type="match status" value="1"/>
</dbReference>
<proteinExistence type="predicted"/>
<reference evidence="6" key="1">
    <citation type="submission" date="2021-07" db="EMBL/GenBank/DDBJ databases">
        <title>Pseudohoeflea marina sp. nov. a polyhydroxyalcanoate-producing bacterium.</title>
        <authorList>
            <person name="Zheng W."/>
            <person name="Yu S."/>
            <person name="Huang Y."/>
        </authorList>
    </citation>
    <scope>NUCLEOTIDE SEQUENCE</scope>
    <source>
        <strain evidence="6">DP4N28-3</strain>
    </source>
</reference>
<evidence type="ECO:0000259" key="5">
    <source>
        <dbReference type="Pfam" id="PF06144"/>
    </source>
</evidence>
<evidence type="ECO:0000313" key="6">
    <source>
        <dbReference type="EMBL" id="MBW3099146.1"/>
    </source>
</evidence>
<protein>
    <submittedName>
        <fullName evidence="6">DNA polymerase III subunit delta</fullName>
        <ecNumber evidence="6">2.7.7.7</ecNumber>
    </submittedName>
</protein>
<evidence type="ECO:0000256" key="3">
    <source>
        <dbReference type="ARBA" id="ARBA00022705"/>
    </source>
</evidence>
<dbReference type="InterPro" id="IPR005790">
    <property type="entry name" value="DNA_polIII_delta"/>
</dbReference>
<name>A0ABS6WT59_9HYPH</name>
<dbReference type="Pfam" id="PF06144">
    <property type="entry name" value="DNA_pol3_delta"/>
    <property type="match status" value="1"/>
</dbReference>
<keyword evidence="7" id="KW-1185">Reference proteome</keyword>